<name>A0A9Q9HDC7_9RHOB</name>
<dbReference type="GeneID" id="75102028"/>
<evidence type="ECO:0000313" key="2">
    <source>
        <dbReference type="EMBL" id="UWP95771.1"/>
    </source>
</evidence>
<evidence type="ECO:0000256" key="1">
    <source>
        <dbReference type="SAM" id="Phobius"/>
    </source>
</evidence>
<keyword evidence="1" id="KW-1133">Transmembrane helix</keyword>
<gene>
    <name evidence="2" type="ORF">K3X48_01845</name>
</gene>
<dbReference type="AlphaFoldDB" id="A0A9Q9HDC7"/>
<evidence type="ECO:0000313" key="3">
    <source>
        <dbReference type="Proteomes" id="UP001057991"/>
    </source>
</evidence>
<dbReference type="RefSeq" id="WP_259786147.1">
    <property type="nucleotide sequence ID" value="NZ_CP080772.1"/>
</dbReference>
<protein>
    <submittedName>
        <fullName evidence="2">Uncharacterized protein</fullName>
    </submittedName>
</protein>
<organism evidence="2 3">
    <name type="scientific">Aliiroseovarius crassostreae</name>
    <dbReference type="NCBI Taxonomy" id="154981"/>
    <lineage>
        <taxon>Bacteria</taxon>
        <taxon>Pseudomonadati</taxon>
        <taxon>Pseudomonadota</taxon>
        <taxon>Alphaproteobacteria</taxon>
        <taxon>Rhodobacterales</taxon>
        <taxon>Paracoccaceae</taxon>
        <taxon>Aliiroseovarius</taxon>
    </lineage>
</organism>
<feature type="transmembrane region" description="Helical" evidence="1">
    <location>
        <begin position="6"/>
        <end position="23"/>
    </location>
</feature>
<dbReference type="EMBL" id="CP080776">
    <property type="protein sequence ID" value="UWP95771.1"/>
    <property type="molecule type" value="Genomic_DNA"/>
</dbReference>
<proteinExistence type="predicted"/>
<keyword evidence="1" id="KW-0812">Transmembrane</keyword>
<reference evidence="2" key="1">
    <citation type="submission" date="2021-08" db="EMBL/GenBank/DDBJ databases">
        <authorList>
            <person name="Nwanade C."/>
            <person name="Wang M."/>
            <person name="Masoudi A."/>
            <person name="Yu Z."/>
            <person name="Liu J."/>
        </authorList>
    </citation>
    <scope>NUCLEOTIDE SEQUENCE</scope>
    <source>
        <strain evidence="2">S056</strain>
    </source>
</reference>
<sequence length="82" mass="8580">MAGIWAFAGAVFGTVLWVFGGLAGVQSVPVLGAFLLAPALFIGFLTGVPMIEMGRGALAFAFLLTVAFWAFLFWGIARGLGR</sequence>
<keyword evidence="1" id="KW-0472">Membrane</keyword>
<dbReference type="Proteomes" id="UP001057991">
    <property type="component" value="Chromosome"/>
</dbReference>
<feature type="transmembrane region" description="Helical" evidence="1">
    <location>
        <begin position="57"/>
        <end position="77"/>
    </location>
</feature>
<accession>A0A9Q9HDC7</accession>
<feature type="transmembrane region" description="Helical" evidence="1">
    <location>
        <begin position="30"/>
        <end position="51"/>
    </location>
</feature>